<proteinExistence type="predicted"/>
<accession>A0A3N4HMJ0</accession>
<reference evidence="1 2" key="1">
    <citation type="journal article" date="2018" name="Nat. Ecol. Evol.">
        <title>Pezizomycetes genomes reveal the molecular basis of ectomycorrhizal truffle lifestyle.</title>
        <authorList>
            <person name="Murat C."/>
            <person name="Payen T."/>
            <person name="Noel B."/>
            <person name="Kuo A."/>
            <person name="Morin E."/>
            <person name="Chen J."/>
            <person name="Kohler A."/>
            <person name="Krizsan K."/>
            <person name="Balestrini R."/>
            <person name="Da Silva C."/>
            <person name="Montanini B."/>
            <person name="Hainaut M."/>
            <person name="Levati E."/>
            <person name="Barry K.W."/>
            <person name="Belfiori B."/>
            <person name="Cichocki N."/>
            <person name="Clum A."/>
            <person name="Dockter R.B."/>
            <person name="Fauchery L."/>
            <person name="Guy J."/>
            <person name="Iotti M."/>
            <person name="Le Tacon F."/>
            <person name="Lindquist E.A."/>
            <person name="Lipzen A."/>
            <person name="Malagnac F."/>
            <person name="Mello A."/>
            <person name="Molinier V."/>
            <person name="Miyauchi S."/>
            <person name="Poulain J."/>
            <person name="Riccioni C."/>
            <person name="Rubini A."/>
            <person name="Sitrit Y."/>
            <person name="Splivallo R."/>
            <person name="Traeger S."/>
            <person name="Wang M."/>
            <person name="Zifcakova L."/>
            <person name="Wipf D."/>
            <person name="Zambonelli A."/>
            <person name="Paolocci F."/>
            <person name="Nowrousian M."/>
            <person name="Ottonello S."/>
            <person name="Baldrian P."/>
            <person name="Spatafora J.W."/>
            <person name="Henrissat B."/>
            <person name="Nagy L.G."/>
            <person name="Aury J.M."/>
            <person name="Wincker P."/>
            <person name="Grigoriev I.V."/>
            <person name="Bonfante P."/>
            <person name="Martin F.M."/>
        </authorList>
    </citation>
    <scope>NUCLEOTIDE SEQUENCE [LARGE SCALE GENOMIC DNA]</scope>
    <source>
        <strain evidence="1 2">RN42</strain>
    </source>
</reference>
<dbReference type="EMBL" id="ML119773">
    <property type="protein sequence ID" value="RPA75035.1"/>
    <property type="molecule type" value="Genomic_DNA"/>
</dbReference>
<keyword evidence="2" id="KW-1185">Reference proteome</keyword>
<name>A0A3N4HMJ0_ASCIM</name>
<organism evidence="1 2">
    <name type="scientific">Ascobolus immersus RN42</name>
    <dbReference type="NCBI Taxonomy" id="1160509"/>
    <lineage>
        <taxon>Eukaryota</taxon>
        <taxon>Fungi</taxon>
        <taxon>Dikarya</taxon>
        <taxon>Ascomycota</taxon>
        <taxon>Pezizomycotina</taxon>
        <taxon>Pezizomycetes</taxon>
        <taxon>Pezizales</taxon>
        <taxon>Ascobolaceae</taxon>
        <taxon>Ascobolus</taxon>
    </lineage>
</organism>
<evidence type="ECO:0000313" key="1">
    <source>
        <dbReference type="EMBL" id="RPA75035.1"/>
    </source>
</evidence>
<sequence length="213" mass="23077">MQCRLQPSFSPKMQKDVGIPILIDADGRYSNFGRSSLSFFGGILAALALVSSPKKNKGRGNNYSSWGVEKEITIISLSAEIEPLSLTDMVLGVEALSSRYWISRDESSWPETCMNQSWSRKSAEGSFQQCLSYKLIPVPEARSGKGDISSNAIGDSLQFDGNIFPRNKNKAETKIPEAGGKGASLLDGKADYSGPSVFKEGLNKQLVSTRSPA</sequence>
<gene>
    <name evidence="1" type="ORF">BJ508DRAFT_339294</name>
</gene>
<dbReference type="Proteomes" id="UP000275078">
    <property type="component" value="Unassembled WGS sequence"/>
</dbReference>
<evidence type="ECO:0000313" key="2">
    <source>
        <dbReference type="Proteomes" id="UP000275078"/>
    </source>
</evidence>
<dbReference type="AlphaFoldDB" id="A0A3N4HMJ0"/>
<protein>
    <submittedName>
        <fullName evidence="1">Uncharacterized protein</fullName>
    </submittedName>
</protein>